<reference evidence="1" key="1">
    <citation type="submission" date="2022-05" db="EMBL/GenBank/DDBJ databases">
        <title>Chromosome-level genome of Chaenocephalus aceratus.</title>
        <authorList>
            <person name="Park H."/>
        </authorList>
    </citation>
    <scope>NUCLEOTIDE SEQUENCE</scope>
    <source>
        <strain evidence="1">KU_202001</strain>
    </source>
</reference>
<name>A0ACB9X0E5_CHAAC</name>
<dbReference type="Proteomes" id="UP001057452">
    <property type="component" value="Chromosome 10"/>
</dbReference>
<dbReference type="EMBL" id="CM043794">
    <property type="protein sequence ID" value="KAI4819174.1"/>
    <property type="molecule type" value="Genomic_DNA"/>
</dbReference>
<proteinExistence type="predicted"/>
<protein>
    <submittedName>
        <fullName evidence="1">Uncharacterized protein</fullName>
    </submittedName>
</protein>
<keyword evidence="2" id="KW-1185">Reference proteome</keyword>
<evidence type="ECO:0000313" key="2">
    <source>
        <dbReference type="Proteomes" id="UP001057452"/>
    </source>
</evidence>
<evidence type="ECO:0000313" key="1">
    <source>
        <dbReference type="EMBL" id="KAI4819174.1"/>
    </source>
</evidence>
<comment type="caution">
    <text evidence="1">The sequence shown here is derived from an EMBL/GenBank/DDBJ whole genome shotgun (WGS) entry which is preliminary data.</text>
</comment>
<accession>A0ACB9X0E5</accession>
<organism evidence="1 2">
    <name type="scientific">Chaenocephalus aceratus</name>
    <name type="common">Blackfin icefish</name>
    <name type="synonym">Chaenichthys aceratus</name>
    <dbReference type="NCBI Taxonomy" id="36190"/>
    <lineage>
        <taxon>Eukaryota</taxon>
        <taxon>Metazoa</taxon>
        <taxon>Chordata</taxon>
        <taxon>Craniata</taxon>
        <taxon>Vertebrata</taxon>
        <taxon>Euteleostomi</taxon>
        <taxon>Actinopterygii</taxon>
        <taxon>Neopterygii</taxon>
        <taxon>Teleostei</taxon>
        <taxon>Neoteleostei</taxon>
        <taxon>Acanthomorphata</taxon>
        <taxon>Eupercaria</taxon>
        <taxon>Perciformes</taxon>
        <taxon>Notothenioidei</taxon>
        <taxon>Channichthyidae</taxon>
        <taxon>Chaenocephalus</taxon>
    </lineage>
</organism>
<sequence length="141" mass="15449">MLHRPKKSPEHTEPGGALALAGGDEGQLAGEQEVLGLIGQRETPLGRRSQLSVGTSLAHRPAWGALMETDDQEIEVTDKSPFVPQRLKNNFSPLSAVSTCQCDTELKSSKDSCCRVSQTQHDEARPHCREEEQPSDQKRCS</sequence>
<gene>
    <name evidence="1" type="ORF">KUCAC02_004443</name>
</gene>